<name>A0ABS5T7W3_9GAMM</name>
<evidence type="ECO:0000259" key="6">
    <source>
        <dbReference type="Pfam" id="PF00296"/>
    </source>
</evidence>
<comment type="similarity">
    <text evidence="5">Belongs to the NtaA/SnaA/DszA monooxygenase family.</text>
</comment>
<keyword evidence="3" id="KW-0560">Oxidoreductase</keyword>
<comment type="caution">
    <text evidence="7">The sequence shown here is derived from an EMBL/GenBank/DDBJ whole genome shotgun (WGS) entry which is preliminary data.</text>
</comment>
<evidence type="ECO:0000256" key="3">
    <source>
        <dbReference type="ARBA" id="ARBA00023002"/>
    </source>
</evidence>
<dbReference type="InterPro" id="IPR051260">
    <property type="entry name" value="Diverse_substr_monoxygenases"/>
</dbReference>
<evidence type="ECO:0000256" key="2">
    <source>
        <dbReference type="ARBA" id="ARBA00022643"/>
    </source>
</evidence>
<dbReference type="InterPro" id="IPR011251">
    <property type="entry name" value="Luciferase-like_dom"/>
</dbReference>
<dbReference type="Pfam" id="PF00296">
    <property type="entry name" value="Bac_luciferase"/>
    <property type="match status" value="1"/>
</dbReference>
<keyword evidence="4" id="KW-0503">Monooxygenase</keyword>
<dbReference type="Proteomes" id="UP000786875">
    <property type="component" value="Unassembled WGS sequence"/>
</dbReference>
<evidence type="ECO:0000256" key="4">
    <source>
        <dbReference type="ARBA" id="ARBA00023033"/>
    </source>
</evidence>
<dbReference type="RefSeq" id="WP_214215879.1">
    <property type="nucleotide sequence ID" value="NZ_JABBFO010000020.1"/>
</dbReference>
<evidence type="ECO:0000313" key="7">
    <source>
        <dbReference type="EMBL" id="MBT0728459.1"/>
    </source>
</evidence>
<dbReference type="PANTHER" id="PTHR30011">
    <property type="entry name" value="ALKANESULFONATE MONOOXYGENASE-RELATED"/>
    <property type="match status" value="1"/>
</dbReference>
<dbReference type="EMBL" id="JABBFO010000020">
    <property type="protein sequence ID" value="MBT0728459.1"/>
    <property type="molecule type" value="Genomic_DNA"/>
</dbReference>
<dbReference type="Gene3D" id="3.20.20.30">
    <property type="entry name" value="Luciferase-like domain"/>
    <property type="match status" value="1"/>
</dbReference>
<evidence type="ECO:0000313" key="8">
    <source>
        <dbReference type="Proteomes" id="UP000786875"/>
    </source>
</evidence>
<proteinExistence type="inferred from homology"/>
<dbReference type="NCBIfam" id="TIGR03860">
    <property type="entry name" value="FMN_nitrolo"/>
    <property type="match status" value="1"/>
</dbReference>
<evidence type="ECO:0000256" key="1">
    <source>
        <dbReference type="ARBA" id="ARBA00022630"/>
    </source>
</evidence>
<keyword evidence="8" id="KW-1185">Reference proteome</keyword>
<dbReference type="PIRSF" id="PIRSF000337">
    <property type="entry name" value="NTA_MOA"/>
    <property type="match status" value="1"/>
</dbReference>
<reference evidence="7 8" key="1">
    <citation type="submission" date="2020-04" db="EMBL/GenBank/DDBJ databases">
        <title>Genome sequencing of Rosenbergiella species.</title>
        <authorList>
            <person name="Alvarez-Perez S."/>
            <person name="Lievens B."/>
        </authorList>
    </citation>
    <scope>NUCLEOTIDE SEQUENCE [LARGE SCALE GENOMIC DNA]</scope>
    <source>
        <strain evidence="7 8">CdVSA20.1</strain>
    </source>
</reference>
<accession>A0ABS5T7W3</accession>
<protein>
    <submittedName>
        <fullName evidence="7">LLM class flavin-dependent oxidoreductase</fullName>
    </submittedName>
</protein>
<dbReference type="InterPro" id="IPR036661">
    <property type="entry name" value="Luciferase-like_sf"/>
</dbReference>
<keyword evidence="2" id="KW-0288">FMN</keyword>
<feature type="domain" description="Luciferase-like" evidence="6">
    <location>
        <begin position="28"/>
        <end position="389"/>
    </location>
</feature>
<gene>
    <name evidence="7" type="ORF">HGT73_14020</name>
</gene>
<evidence type="ECO:0000256" key="5">
    <source>
        <dbReference type="ARBA" id="ARBA00033748"/>
    </source>
</evidence>
<keyword evidence="1" id="KW-0285">Flavoprotein</keyword>
<sequence>MSVKREIRFNAFDMNCVGHQSPGLWAHPRDRSWQYKDLSYWTDLAKLLEKGKFDGLFIADVLGVYDVLDNSNEAAIRQATQVPVNDPLALITPMGMVTEHLGFGLTASLSFEHPYPFARRLSTLDHLTQGRIGWNIVTSYLESGARNIGQSTQTDHDTRYDYAEEYLQVVYKLWEGSWEEGAVLRDRQRQIFSDPSKIHPINHQGYFFQVPGIHLCEPSPQRTPVLYQAGASSRGKQFAAEHAECVFVASPSKALLKKTVADIRQRAAAVGRDPYSILIFNLQTLIVDETDLKAQAKWQEYKQYVSDEGALALLSGWTGIDFGQYQPDQVLKHIHTNAIQSAVETFSSADPSRQWTVQGLADWVGIGGLGPLLVGSPQTVADELQSWVEETDVDGFNLAYAVTHETFSDIVEFLVPELQKRGVYKQDYQSGTLREKLFSKSPRLQSPHPAVSYRRHIAASPVTAQQEVT</sequence>
<dbReference type="PANTHER" id="PTHR30011:SF16">
    <property type="entry name" value="C2H2 FINGER DOMAIN TRANSCRIPTION FACTOR (EUROFUNG)-RELATED"/>
    <property type="match status" value="1"/>
</dbReference>
<dbReference type="SUPFAM" id="SSF51679">
    <property type="entry name" value="Bacterial luciferase-like"/>
    <property type="match status" value="1"/>
</dbReference>
<organism evidence="7 8">
    <name type="scientific">Rosenbergiella australiborealis</name>
    <dbReference type="NCBI Taxonomy" id="1544696"/>
    <lineage>
        <taxon>Bacteria</taxon>
        <taxon>Pseudomonadati</taxon>
        <taxon>Pseudomonadota</taxon>
        <taxon>Gammaproteobacteria</taxon>
        <taxon>Enterobacterales</taxon>
        <taxon>Erwiniaceae</taxon>
        <taxon>Rosenbergiella</taxon>
    </lineage>
</organism>
<dbReference type="InterPro" id="IPR016215">
    <property type="entry name" value="NTA_MOA"/>
</dbReference>